<dbReference type="EMBL" id="ACFT01000151">
    <property type="protein sequence ID" value="EEV25452.1"/>
    <property type="molecule type" value="Genomic_DNA"/>
</dbReference>
<keyword evidence="3" id="KW-1185">Reference proteome</keyword>
<gene>
    <name evidence="2" type="ORF">AM202_04492</name>
</gene>
<proteinExistence type="predicted"/>
<evidence type="ECO:0000256" key="1">
    <source>
        <dbReference type="SAM" id="MobiDB-lite"/>
    </source>
</evidence>
<feature type="region of interest" description="Disordered" evidence="1">
    <location>
        <begin position="1"/>
        <end position="46"/>
    </location>
</feature>
<feature type="non-terminal residue" evidence="2">
    <location>
        <position position="159"/>
    </location>
</feature>
<accession>A0ABP2GX72</accession>
<name>A0ABP2GX72_9PAST</name>
<organism evidence="2 3">
    <name type="scientific">Actinobacillus minor 202</name>
    <dbReference type="NCBI Taxonomy" id="591023"/>
    <lineage>
        <taxon>Bacteria</taxon>
        <taxon>Pseudomonadati</taxon>
        <taxon>Pseudomonadota</taxon>
        <taxon>Gammaproteobacteria</taxon>
        <taxon>Pasteurellales</taxon>
        <taxon>Pasteurellaceae</taxon>
        <taxon>Actinobacillus</taxon>
    </lineage>
</organism>
<protein>
    <submittedName>
        <fullName evidence="2">Autotransporter adhesin</fullName>
    </submittedName>
</protein>
<feature type="non-terminal residue" evidence="2">
    <location>
        <position position="1"/>
    </location>
</feature>
<dbReference type="Proteomes" id="UP000003394">
    <property type="component" value="Unassembled WGS sequence"/>
</dbReference>
<feature type="compositionally biased region" description="Basic and acidic residues" evidence="1">
    <location>
        <begin position="29"/>
        <end position="46"/>
    </location>
</feature>
<evidence type="ECO:0000313" key="3">
    <source>
        <dbReference type="Proteomes" id="UP000003394"/>
    </source>
</evidence>
<evidence type="ECO:0000313" key="2">
    <source>
        <dbReference type="EMBL" id="EEV25452.1"/>
    </source>
</evidence>
<reference evidence="2 3" key="1">
    <citation type="journal article" date="2010" name="Vet. Microbiol.">
        <title>Production of haemolysins by strains of the Actinobacillus minor/porcitonsillarum complex.</title>
        <authorList>
            <person name="Arya G."/>
            <person name="Niven D.F."/>
        </authorList>
    </citation>
    <scope>NUCLEOTIDE SEQUENCE [LARGE SCALE GENOMIC DNA]</scope>
    <source>
        <strain evidence="3">strain 202</strain>
    </source>
</reference>
<comment type="caution">
    <text evidence="2">The sequence shown here is derived from an EMBL/GenBank/DDBJ whole genome shotgun (WGS) entry which is preliminary data.</text>
</comment>
<sequence length="159" mass="16038">LNGKDGSIGLTGPKGADGKDGASANISVKDGEKGIAGNDGKDGESKTRIVYEKPNGETETVATLNDGLYFTGDNVSSVIAKKLNETLTIKGNLSEDAAVTDKNLRVDNVDGALVIKMAKSLADLTNATFTDSTSGITTVIGGNGTTITGGANGTVSLTD</sequence>